<feature type="compositionally biased region" description="Polar residues" evidence="3">
    <location>
        <begin position="287"/>
        <end position="300"/>
    </location>
</feature>
<feature type="compositionally biased region" description="Polar residues" evidence="3">
    <location>
        <begin position="1"/>
        <end position="10"/>
    </location>
</feature>
<comment type="similarity">
    <text evidence="1">Belongs to the WD repeat LST8 family.</text>
</comment>
<dbReference type="Proteomes" id="UP001600888">
    <property type="component" value="Unassembled WGS sequence"/>
</dbReference>
<feature type="region of interest" description="Disordered" evidence="3">
    <location>
        <begin position="287"/>
        <end position="355"/>
    </location>
</feature>
<dbReference type="EMBL" id="JBAWTH010000010">
    <property type="protein sequence ID" value="KAL2290200.1"/>
    <property type="molecule type" value="Genomic_DNA"/>
</dbReference>
<dbReference type="Gene3D" id="2.130.10.10">
    <property type="entry name" value="YVTN repeat-like/Quinoprotein amine dehydrogenase"/>
    <property type="match status" value="1"/>
</dbReference>
<dbReference type="PANTHER" id="PTHR19842">
    <property type="entry name" value="G BETA-LIKE PROTEIN GBL"/>
    <property type="match status" value="1"/>
</dbReference>
<proteinExistence type="inferred from homology"/>
<evidence type="ECO:0000313" key="5">
    <source>
        <dbReference type="Proteomes" id="UP001600888"/>
    </source>
</evidence>
<feature type="compositionally biased region" description="Basic and acidic residues" evidence="3">
    <location>
        <begin position="344"/>
        <end position="353"/>
    </location>
</feature>
<evidence type="ECO:0000256" key="2">
    <source>
        <dbReference type="PROSITE-ProRule" id="PRU00221"/>
    </source>
</evidence>
<dbReference type="PANTHER" id="PTHR19842:SF2">
    <property type="entry name" value="WD REPEAT PROTEIN (AFU_ORTHOLOGUE AFUA_5G04300)"/>
    <property type="match status" value="1"/>
</dbReference>
<gene>
    <name evidence="4" type="ORF">FJTKL_00672</name>
</gene>
<dbReference type="InterPro" id="IPR036322">
    <property type="entry name" value="WD40_repeat_dom_sf"/>
</dbReference>
<sequence>MAPPRQTSSREVIDLTTDDDDDAIRQVQPRLPAPPPALANGTANRVANGFVDLAPPGGPPSRGSEHAHPYSLPAPAQEQPFYRRHGSSTPAYAPSPPAKRQKLSEPPRGIVDDEQVITKSVGIHLSSYARNAVEALNNKNVDEDRLKAAIQKALTDQFETIIRENGRLPDGLVSLATQRARTLAKNFAGLPGFGRTQFAHLPPSKPLPAQEHTLPPSRASGLVNGHPVAARPPAASTSSPLPNGLPSVIAPTPVRSPAQNLSSLPTTVNKPQKNQVGEPIAQHVVTSNIQSKNVLPRTSQPPTAPRAIRPRTPPSSKRARSAAKTAPTSPANFRSRAKVAAWKSNKDSHDVKEQSTSVYFSLEQRPYLQAEKRQEILKGSGRLSKMQPDQLDKPHVFHVDFTLEEARKLQLVALQVAAGRGTGSVKKHDDPVKGLAKLLRKLQRVSDFEFLLRQLELEIETRTGSDIANFLSDIVQKKARTQDPRVLSIEKDVFDKRGEALRDSRLSSLLMAREVTGNRFRTTRMRGLTNEFRKSLEDGLELRSEFTNCAGDISAVSWVSNSAYVAGTTAHMDSHNQQYNKPGNLLLGSVSPAPTELKSYPDHRIPRPIVEKGENSTDEMRESQDPWLYTSVVSSDYDPIHDRTYTSGFDRSAKIWKVDKSRQADKSGQVAKSGKVDQSGLSMQCIGTWMHNGFVNFVQASQLAHPTGLVATAADVPTEAVRIYTINPENISDSSFASFSATRVPDSDGSFSTKWTYFPSTMKWGVEESVRHLLLVGFSPRSLTDDENDIPEDRLNTGELCLWDSITGQAVRIPGANSQNVFEVQWHPYRPEFIAASSPAGEFDADIRTQVRIFVRDKISEYDVQFKFLKSFDCTAHDINELTIMPNSPAFFYITAGCTDGKTYVWDSAQPESLLRRPIHVLAHGPPLEGIAVGDNEDDTGVKFTAWAASMDRFYTGSSDGVVKVWNIRGEAAKGRVILEAPAQISHGAFSPDYSKLVVGDASGRVFILSVSEDEEKPPSFISLSDPSGQGAITRRVPTPITPHEEPSPPPQLLQTRETRADLGRVYVTARQLKFSGDPTVGMVQDVNYADTGLFHREAHAEYDPTRELMAYVESKQQINFKMFAKAPIRTRRVKRIGLSGEDADRMGVDGEEPQTGEVAKRHEENRKLDLDFEGLSLETREALERDRVPLQELRDGVEYCGLGYIDEVEENLKKGAVDRKKEDDDDMGF</sequence>
<dbReference type="PROSITE" id="PS50082">
    <property type="entry name" value="WD_REPEATS_2"/>
    <property type="match status" value="1"/>
</dbReference>
<dbReference type="SMART" id="SM00320">
    <property type="entry name" value="WD40"/>
    <property type="match status" value="5"/>
</dbReference>
<organism evidence="4 5">
    <name type="scientific">Diaporthe vaccinii</name>
    <dbReference type="NCBI Taxonomy" id="105482"/>
    <lineage>
        <taxon>Eukaryota</taxon>
        <taxon>Fungi</taxon>
        <taxon>Dikarya</taxon>
        <taxon>Ascomycota</taxon>
        <taxon>Pezizomycotina</taxon>
        <taxon>Sordariomycetes</taxon>
        <taxon>Sordariomycetidae</taxon>
        <taxon>Diaporthales</taxon>
        <taxon>Diaporthaceae</taxon>
        <taxon>Diaporthe</taxon>
        <taxon>Diaporthe eres species complex</taxon>
    </lineage>
</organism>
<feature type="compositionally biased region" description="Basic and acidic residues" evidence="3">
    <location>
        <begin position="599"/>
        <end position="623"/>
    </location>
</feature>
<name>A0ABR4F6P2_9PEZI</name>
<feature type="region of interest" description="Disordered" evidence="3">
    <location>
        <begin position="598"/>
        <end position="623"/>
    </location>
</feature>
<feature type="compositionally biased region" description="Low complexity" evidence="3">
    <location>
        <begin position="322"/>
        <end position="331"/>
    </location>
</feature>
<comment type="caution">
    <text evidence="4">The sequence shown here is derived from an EMBL/GenBank/DDBJ whole genome shotgun (WGS) entry which is preliminary data.</text>
</comment>
<feature type="repeat" description="WD" evidence="2">
    <location>
        <begin position="935"/>
        <end position="969"/>
    </location>
</feature>
<dbReference type="InterPro" id="IPR015943">
    <property type="entry name" value="WD40/YVTN_repeat-like_dom_sf"/>
</dbReference>
<evidence type="ECO:0000313" key="4">
    <source>
        <dbReference type="EMBL" id="KAL2290200.1"/>
    </source>
</evidence>
<dbReference type="InterPro" id="IPR037588">
    <property type="entry name" value="MLST8"/>
</dbReference>
<feature type="region of interest" description="Disordered" evidence="3">
    <location>
        <begin position="1"/>
        <end position="107"/>
    </location>
</feature>
<keyword evidence="2" id="KW-0853">WD repeat</keyword>
<keyword evidence="5" id="KW-1185">Reference proteome</keyword>
<protein>
    <submittedName>
        <fullName evidence="4">Uncharacterized protein</fullName>
    </submittedName>
</protein>
<feature type="compositionally biased region" description="Polar residues" evidence="3">
    <location>
        <begin position="257"/>
        <end position="273"/>
    </location>
</feature>
<dbReference type="InterPro" id="IPR001680">
    <property type="entry name" value="WD40_rpt"/>
</dbReference>
<evidence type="ECO:0000256" key="1">
    <source>
        <dbReference type="ARBA" id="ARBA00009890"/>
    </source>
</evidence>
<evidence type="ECO:0000256" key="3">
    <source>
        <dbReference type="SAM" id="MobiDB-lite"/>
    </source>
</evidence>
<feature type="region of interest" description="Disordered" evidence="3">
    <location>
        <begin position="203"/>
        <end position="273"/>
    </location>
</feature>
<feature type="compositionally biased region" description="Low complexity" evidence="3">
    <location>
        <begin position="227"/>
        <end position="242"/>
    </location>
</feature>
<accession>A0ABR4F6P2</accession>
<dbReference type="SUPFAM" id="SSF50978">
    <property type="entry name" value="WD40 repeat-like"/>
    <property type="match status" value="1"/>
</dbReference>
<reference evidence="4 5" key="1">
    <citation type="submission" date="2024-03" db="EMBL/GenBank/DDBJ databases">
        <title>A high-quality draft genome sequence of Diaporthe vaccinii, a causative agent of upright dieback and viscid rot disease in cranberry plants.</title>
        <authorList>
            <person name="Sarrasin M."/>
            <person name="Lang B.F."/>
            <person name="Burger G."/>
        </authorList>
    </citation>
    <scope>NUCLEOTIDE SEQUENCE [LARGE SCALE GENOMIC DNA]</scope>
    <source>
        <strain evidence="4 5">IS7</strain>
    </source>
</reference>